<reference evidence="1 2" key="1">
    <citation type="submission" date="2024-11" db="EMBL/GenBank/DDBJ databases">
        <title>Adaptive evolution of stress response genes in parasites aligns with host niche diversity.</title>
        <authorList>
            <person name="Hahn C."/>
            <person name="Resl P."/>
        </authorList>
    </citation>
    <scope>NUCLEOTIDE SEQUENCE [LARGE SCALE GENOMIC DNA]</scope>
    <source>
        <strain evidence="1">EGGRZ-B1_66</strain>
        <tissue evidence="1">Body</tissue>
    </source>
</reference>
<dbReference type="Proteomes" id="UP001626550">
    <property type="component" value="Unassembled WGS sequence"/>
</dbReference>
<dbReference type="AlphaFoldDB" id="A0ABD2Q9Q5"/>
<comment type="caution">
    <text evidence="1">The sequence shown here is derived from an EMBL/GenBank/DDBJ whole genome shotgun (WGS) entry which is preliminary data.</text>
</comment>
<accession>A0ABD2Q9Q5</accession>
<gene>
    <name evidence="1" type="ORF">Ciccas_005394</name>
</gene>
<organism evidence="1 2">
    <name type="scientific">Cichlidogyrus casuarinus</name>
    <dbReference type="NCBI Taxonomy" id="1844966"/>
    <lineage>
        <taxon>Eukaryota</taxon>
        <taxon>Metazoa</taxon>
        <taxon>Spiralia</taxon>
        <taxon>Lophotrochozoa</taxon>
        <taxon>Platyhelminthes</taxon>
        <taxon>Monogenea</taxon>
        <taxon>Monopisthocotylea</taxon>
        <taxon>Dactylogyridea</taxon>
        <taxon>Ancyrocephalidae</taxon>
        <taxon>Cichlidogyrus</taxon>
    </lineage>
</organism>
<name>A0ABD2Q9Q5_9PLAT</name>
<evidence type="ECO:0000313" key="1">
    <source>
        <dbReference type="EMBL" id="KAL3315967.1"/>
    </source>
</evidence>
<protein>
    <submittedName>
        <fullName evidence="1">Uncharacterized protein</fullName>
    </submittedName>
</protein>
<dbReference type="EMBL" id="JBJKFK010000629">
    <property type="protein sequence ID" value="KAL3315967.1"/>
    <property type="molecule type" value="Genomic_DNA"/>
</dbReference>
<evidence type="ECO:0000313" key="2">
    <source>
        <dbReference type="Proteomes" id="UP001626550"/>
    </source>
</evidence>
<keyword evidence="2" id="KW-1185">Reference proteome</keyword>
<sequence>MNGKVQCNFATGHGECKSPPPAFPLFYPAQMKCICCCRKHESDVNNPGFDFLMALEDNSQLIAWRNDHIEANFEEFVAYWAFYLLGEEEFKEILYSDEYLESWQQNDPLMWLKETATVIFSPKIQPSLKIVTMRGFYIKPVEDKIPKDQLRLLKENYQQVTHYMRKKSMEEAGPILTSYLEKNWMARETDSEDVKTYRVLLGVKLIANYLHINLEKAILKRNAGF</sequence>
<proteinExistence type="predicted"/>